<keyword evidence="1" id="KW-0343">GTPase activation</keyword>
<feature type="compositionally biased region" description="Basic and acidic residues" evidence="6">
    <location>
        <begin position="587"/>
        <end position="612"/>
    </location>
</feature>
<feature type="compositionally biased region" description="Polar residues" evidence="6">
    <location>
        <begin position="472"/>
        <end position="483"/>
    </location>
</feature>
<feature type="compositionally biased region" description="Low complexity" evidence="6">
    <location>
        <begin position="151"/>
        <end position="168"/>
    </location>
</feature>
<dbReference type="PROSITE" id="PS00478">
    <property type="entry name" value="LIM_DOMAIN_1"/>
    <property type="match status" value="1"/>
</dbReference>
<dbReference type="SMART" id="SM00109">
    <property type="entry name" value="C1"/>
    <property type="match status" value="1"/>
</dbReference>
<evidence type="ECO:0000259" key="7">
    <source>
        <dbReference type="PROSITE" id="PS50023"/>
    </source>
</evidence>
<proteinExistence type="predicted"/>
<feature type="domain" description="LIM zinc-binding" evidence="7">
    <location>
        <begin position="50"/>
        <end position="109"/>
    </location>
</feature>
<accession>A0A4S4LZ06</accession>
<dbReference type="FunFam" id="1.10.555.10:FF:000043">
    <property type="entry name" value="Rho GTPase activator Rga"/>
    <property type="match status" value="1"/>
</dbReference>
<feature type="compositionally biased region" description="Polar residues" evidence="6">
    <location>
        <begin position="816"/>
        <end position="838"/>
    </location>
</feature>
<evidence type="ECO:0000256" key="1">
    <source>
        <dbReference type="ARBA" id="ARBA00022468"/>
    </source>
</evidence>
<evidence type="ECO:0000256" key="5">
    <source>
        <dbReference type="SAM" id="Coils"/>
    </source>
</evidence>
<dbReference type="Pfam" id="PF00412">
    <property type="entry name" value="LIM"/>
    <property type="match status" value="1"/>
</dbReference>
<evidence type="ECO:0000259" key="9">
    <source>
        <dbReference type="PROSITE" id="PS50238"/>
    </source>
</evidence>
<dbReference type="InterPro" id="IPR002219">
    <property type="entry name" value="PKC_DAG/PE"/>
</dbReference>
<evidence type="ECO:0000256" key="3">
    <source>
        <dbReference type="ARBA" id="ARBA00022833"/>
    </source>
</evidence>
<evidence type="ECO:0000256" key="2">
    <source>
        <dbReference type="ARBA" id="ARBA00022723"/>
    </source>
</evidence>
<keyword evidence="5" id="KW-0175">Coiled coil</keyword>
<dbReference type="SMART" id="SM00324">
    <property type="entry name" value="RhoGAP"/>
    <property type="match status" value="1"/>
</dbReference>
<dbReference type="SMART" id="SM00132">
    <property type="entry name" value="LIM"/>
    <property type="match status" value="1"/>
</dbReference>
<feature type="compositionally biased region" description="Polar residues" evidence="6">
    <location>
        <begin position="192"/>
        <end position="209"/>
    </location>
</feature>
<keyword evidence="2 4" id="KW-0479">Metal-binding</keyword>
<feature type="region of interest" description="Disordered" evidence="6">
    <location>
        <begin position="113"/>
        <end position="270"/>
    </location>
</feature>
<dbReference type="Pfam" id="PF00130">
    <property type="entry name" value="C1_1"/>
    <property type="match status" value="1"/>
</dbReference>
<feature type="compositionally biased region" description="Polar residues" evidence="6">
    <location>
        <begin position="756"/>
        <end position="787"/>
    </location>
</feature>
<feature type="region of interest" description="Disordered" evidence="6">
    <location>
        <begin position="687"/>
        <end position="724"/>
    </location>
</feature>
<feature type="compositionally biased region" description="Basic and acidic residues" evidence="6">
    <location>
        <begin position="399"/>
        <end position="408"/>
    </location>
</feature>
<dbReference type="PANTHER" id="PTHR46075">
    <property type="entry name" value="CHIMERIN FAMILY MEMBER"/>
    <property type="match status" value="1"/>
</dbReference>
<dbReference type="GO" id="GO:0046872">
    <property type="term" value="F:metal ion binding"/>
    <property type="evidence" value="ECO:0007669"/>
    <property type="project" value="UniProtKB-KW"/>
</dbReference>
<dbReference type="OrthoDB" id="79452at2759"/>
<feature type="region of interest" description="Disordered" evidence="6">
    <location>
        <begin position="737"/>
        <end position="838"/>
    </location>
</feature>
<dbReference type="InterPro" id="IPR046349">
    <property type="entry name" value="C1-like_sf"/>
</dbReference>
<sequence length="1477" mass="160740">MLAALPSSSYSGSGKPSAALHDPSAAADNKLCPGCQLSVLNDNGGVVIAFGCSVCHQPILDEAIMTGDDSYHAHCFKCKACHNRIDELMFAKTSNGIYCMNCHYERLERSRRHAEKQKERSGGSGSSKSRDRAAREILKDSGTGSPALARTPSTAHTSTSATTSSPPSQDVHSHSSPYRAATLPYSLPANPPSSGSPRRQSMQSVSSGRQKNDHVPSVSPTHPEFQNGHTAPSSLSPSVTVAPPPSKNSSDSRSSPHYPSSPLIVSPPEEIDIETSSSLDYYLRSSEEPTNEKLLVPSTNHNSLQRRKSYDDGVRPLNHLFQRPVTADGDSGVPGLNVPNKGLNNRSKRQSINPGMTFHLDTFMADTSKSRGSPDSLVSVGRSSPMNGRESPHRASSPLREHPPDDRGGQYQTAHVPPSDNTAPLSPSLLRACAGSSSIYLPEHPKPLNRLEPTRPPLRQNNTLDRVPPRNHSLTANIPQDSEQPAARPSPALSLPGGLRPQRSFDERSTRPSVTLNDRRAIFSSLSIDVEKSRGGAGNRSRPTSPAHKVDVPHGIESGTDTEAEGESEKHSADVSEDDAPPLPPPKEIKSHARPEHLQLDSDDLMRADGADVSRVGSAAVSDESEESSPVERISHSTFIAPALPPIRFSMGGGGFSDLLQSVNAHESLKSLERLAQLSEDTIARLDSVDTPPAAMTPPPTANTEWKSTPTSDTTFTLTSGQSGLLDDASEITIEASSAPSSSFHTESGSDGHRASVSSKSSLSPIESFNKSSWTQPISRQPSSAGSLPSAKRPKANFPSSGGRSSSDLGHDVRGATSSPPAQRQRFDSNASFSQDTNVSYESSAARITVTAPGSSVARPLKYDATDLVTRRLHEALHEASKRGAMHVNLDKEFIQAILMLVEQRKVENAEMKGKLDGMKNGMELIFEFCNQRASQQYMDGLTVAHGEYDRELNARRDAEAEVTRLRVLLSGQAARITAMSSESRKGELHKQMNQELSDNLSDLERDVSKLRVERDVTLAEVEELVSSKSSPNFGDGSNAMSRSLTMRFDNLKTQYQRELVPLTEEREALLREVAELKAARDVFLEETTMLNARNEELAHLNAIYARRTEALIAESVESEKRSDSFDRQRPAVATIEPSTTVSTSVSAGTDESIDSTKYVKVSKAEVEAPPTLRGKLRWPGRLIKETTPAAAVSTPDNNEGAARSKHVFQQISLLRFTRCDHCGDKLWGSLVRCSACSVSVHPRCVNHVHSACTPQARREESASAAPLPPSMFGRELIEQVRADSKGADRMVPVVVEKCIDAVENSALEYEGIYRKTGGSGQSKIITQLFERGDYAAFDLRDQDKFNDICSITSVLKTYFRSLPNPLLTYVLHDEFMNASTIREPSLKSAKYADLVSQLPTEHYYTVRLLVLHLHRIYLRSDVNLMTARNLGVVFGPTLMRSRDPGAEFSDMAGKALSVEWLVEHAPEIFPPLSNEH</sequence>
<dbReference type="Gene3D" id="3.30.60.20">
    <property type="match status" value="1"/>
</dbReference>
<feature type="region of interest" description="Disordered" evidence="6">
    <location>
        <begin position="366"/>
        <end position="517"/>
    </location>
</feature>
<protein>
    <recommendedName>
        <fullName evidence="12">RhoGAP-domain-containing protein</fullName>
    </recommendedName>
</protein>
<comment type="caution">
    <text evidence="10">The sequence shown here is derived from an EMBL/GenBank/DDBJ whole genome shotgun (WGS) entry which is preliminary data.</text>
</comment>
<evidence type="ECO:0000313" key="11">
    <source>
        <dbReference type="Proteomes" id="UP000310158"/>
    </source>
</evidence>
<gene>
    <name evidence="10" type="ORF">EW146_g4855</name>
</gene>
<feature type="coiled-coil region" evidence="5">
    <location>
        <begin position="1060"/>
        <end position="1087"/>
    </location>
</feature>
<dbReference type="EMBL" id="SGPL01000198">
    <property type="protein sequence ID" value="THH15660.1"/>
    <property type="molecule type" value="Genomic_DNA"/>
</dbReference>
<feature type="compositionally biased region" description="Polar residues" evidence="6">
    <location>
        <begin position="798"/>
        <end position="808"/>
    </location>
</feature>
<feature type="domain" description="Phorbol-ester/DAG-type" evidence="8">
    <location>
        <begin position="1206"/>
        <end position="1253"/>
    </location>
</feature>
<feature type="compositionally biased region" description="Polar residues" evidence="6">
    <location>
        <begin position="737"/>
        <end position="747"/>
    </location>
</feature>
<name>A0A4S4LZ06_9AGAM</name>
<keyword evidence="4" id="KW-0440">LIM domain</keyword>
<dbReference type="InterPro" id="IPR008936">
    <property type="entry name" value="Rho_GTPase_activation_prot"/>
</dbReference>
<feature type="region of interest" description="Disordered" evidence="6">
    <location>
        <begin position="288"/>
        <end position="354"/>
    </location>
</feature>
<dbReference type="GO" id="GO:0007165">
    <property type="term" value="P:signal transduction"/>
    <property type="evidence" value="ECO:0007669"/>
    <property type="project" value="InterPro"/>
</dbReference>
<dbReference type="PROSITE" id="PS50238">
    <property type="entry name" value="RHOGAP"/>
    <property type="match status" value="1"/>
</dbReference>
<keyword evidence="3 4" id="KW-0862">Zinc</keyword>
<feature type="compositionally biased region" description="Low complexity" evidence="6">
    <location>
        <begin position="708"/>
        <end position="720"/>
    </location>
</feature>
<feature type="compositionally biased region" description="Polar residues" evidence="6">
    <location>
        <begin position="342"/>
        <end position="354"/>
    </location>
</feature>
<dbReference type="InterPro" id="IPR001781">
    <property type="entry name" value="Znf_LIM"/>
</dbReference>
<dbReference type="InterPro" id="IPR051854">
    <property type="entry name" value="Rho-type_GAP"/>
</dbReference>
<dbReference type="Pfam" id="PF00620">
    <property type="entry name" value="RhoGAP"/>
    <property type="match status" value="1"/>
</dbReference>
<dbReference type="CDD" id="cd00029">
    <property type="entry name" value="C1"/>
    <property type="match status" value="1"/>
</dbReference>
<evidence type="ECO:0000256" key="6">
    <source>
        <dbReference type="SAM" id="MobiDB-lite"/>
    </source>
</evidence>
<dbReference type="CDD" id="cd09395">
    <property type="entry name" value="LIM2_Rga"/>
    <property type="match status" value="1"/>
</dbReference>
<dbReference type="InterPro" id="IPR036280">
    <property type="entry name" value="Multihaem_cyt_sf"/>
</dbReference>
<dbReference type="PROSITE" id="PS50023">
    <property type="entry name" value="LIM_DOMAIN_2"/>
    <property type="match status" value="1"/>
</dbReference>
<dbReference type="CDD" id="cd00159">
    <property type="entry name" value="RhoGAP"/>
    <property type="match status" value="1"/>
</dbReference>
<feature type="coiled-coil region" evidence="5">
    <location>
        <begin position="987"/>
        <end position="1021"/>
    </location>
</feature>
<dbReference type="PANTHER" id="PTHR46075:SF2">
    <property type="entry name" value="RHO GTPASE ACTIVATING PROTEIN AT 5A, ISOFORM A"/>
    <property type="match status" value="1"/>
</dbReference>
<dbReference type="Gene3D" id="2.10.110.10">
    <property type="entry name" value="Cysteine Rich Protein"/>
    <property type="match status" value="1"/>
</dbReference>
<feature type="compositionally biased region" description="Basic and acidic residues" evidence="6">
    <location>
        <begin position="128"/>
        <end position="139"/>
    </location>
</feature>
<dbReference type="SUPFAM" id="SSF48350">
    <property type="entry name" value="GTPase activation domain, GAP"/>
    <property type="match status" value="1"/>
</dbReference>
<dbReference type="GO" id="GO:0005096">
    <property type="term" value="F:GTPase activator activity"/>
    <property type="evidence" value="ECO:0007669"/>
    <property type="project" value="UniProtKB-KW"/>
</dbReference>
<evidence type="ECO:0000313" key="10">
    <source>
        <dbReference type="EMBL" id="THH15660.1"/>
    </source>
</evidence>
<dbReference type="PROSITE" id="PS00479">
    <property type="entry name" value="ZF_DAG_PE_1"/>
    <property type="match status" value="1"/>
</dbReference>
<feature type="region of interest" description="Disordered" evidence="6">
    <location>
        <begin position="531"/>
        <end position="633"/>
    </location>
</feature>
<feature type="compositionally biased region" description="Polar residues" evidence="6">
    <location>
        <begin position="227"/>
        <end position="239"/>
    </location>
</feature>
<feature type="compositionally biased region" description="Low complexity" evidence="6">
    <location>
        <begin position="247"/>
        <end position="262"/>
    </location>
</feature>
<feature type="domain" description="Rho-GAP" evidence="9">
    <location>
        <begin position="1275"/>
        <end position="1470"/>
    </location>
</feature>
<feature type="compositionally biased region" description="Low complexity" evidence="6">
    <location>
        <begin position="485"/>
        <end position="496"/>
    </location>
</feature>
<dbReference type="InterPro" id="IPR000198">
    <property type="entry name" value="RhoGAP_dom"/>
</dbReference>
<evidence type="ECO:0000256" key="4">
    <source>
        <dbReference type="PROSITE-ProRule" id="PRU00125"/>
    </source>
</evidence>
<evidence type="ECO:0000259" key="8">
    <source>
        <dbReference type="PROSITE" id="PS50081"/>
    </source>
</evidence>
<dbReference type="SUPFAM" id="SSF57889">
    <property type="entry name" value="Cysteine-rich domain"/>
    <property type="match status" value="1"/>
</dbReference>
<dbReference type="PROSITE" id="PS50081">
    <property type="entry name" value="ZF_DAG_PE_2"/>
    <property type="match status" value="1"/>
</dbReference>
<dbReference type="Proteomes" id="UP000310158">
    <property type="component" value="Unassembled WGS sequence"/>
</dbReference>
<evidence type="ECO:0008006" key="12">
    <source>
        <dbReference type="Google" id="ProtNLM"/>
    </source>
</evidence>
<dbReference type="SUPFAM" id="SSF48695">
    <property type="entry name" value="Multiheme cytochromes"/>
    <property type="match status" value="1"/>
</dbReference>
<reference evidence="10 11" key="1">
    <citation type="submission" date="2019-02" db="EMBL/GenBank/DDBJ databases">
        <title>Genome sequencing of the rare red list fungi Bondarzewia mesenterica.</title>
        <authorList>
            <person name="Buettner E."/>
            <person name="Kellner H."/>
        </authorList>
    </citation>
    <scope>NUCLEOTIDE SEQUENCE [LARGE SCALE GENOMIC DNA]</scope>
    <source>
        <strain evidence="10 11">DSM 108281</strain>
    </source>
</reference>
<dbReference type="Gene3D" id="1.10.555.10">
    <property type="entry name" value="Rho GTPase activation protein"/>
    <property type="match status" value="1"/>
</dbReference>
<organism evidence="10 11">
    <name type="scientific">Bondarzewia mesenterica</name>
    <dbReference type="NCBI Taxonomy" id="1095465"/>
    <lineage>
        <taxon>Eukaryota</taxon>
        <taxon>Fungi</taxon>
        <taxon>Dikarya</taxon>
        <taxon>Basidiomycota</taxon>
        <taxon>Agaricomycotina</taxon>
        <taxon>Agaricomycetes</taxon>
        <taxon>Russulales</taxon>
        <taxon>Bondarzewiaceae</taxon>
        <taxon>Bondarzewia</taxon>
    </lineage>
</organism>
<keyword evidence="11" id="KW-1185">Reference proteome</keyword>